<dbReference type="SMART" id="SM00354">
    <property type="entry name" value="HTH_LACI"/>
    <property type="match status" value="1"/>
</dbReference>
<dbReference type="KEGG" id="halt:IM660_02310"/>
<dbReference type="SUPFAM" id="SSF47413">
    <property type="entry name" value="lambda repressor-like DNA-binding domains"/>
    <property type="match status" value="1"/>
</dbReference>
<dbReference type="InterPro" id="IPR000843">
    <property type="entry name" value="HTH_LacI"/>
</dbReference>
<dbReference type="GO" id="GO:0000976">
    <property type="term" value="F:transcription cis-regulatory region binding"/>
    <property type="evidence" value="ECO:0007669"/>
    <property type="project" value="TreeGrafter"/>
</dbReference>
<dbReference type="PANTHER" id="PTHR30146">
    <property type="entry name" value="LACI-RELATED TRANSCRIPTIONAL REPRESSOR"/>
    <property type="match status" value="1"/>
</dbReference>
<dbReference type="Proteomes" id="UP000593758">
    <property type="component" value="Chromosome"/>
</dbReference>
<dbReference type="PROSITE" id="PS00356">
    <property type="entry name" value="HTH_LACI_1"/>
    <property type="match status" value="1"/>
</dbReference>
<keyword evidence="2" id="KW-0805">Transcription regulation</keyword>
<dbReference type="AlphaFoldDB" id="A0A7M1SUF5"/>
<keyword evidence="4" id="KW-0804">Transcription</keyword>
<dbReference type="SUPFAM" id="SSF53822">
    <property type="entry name" value="Periplasmic binding protein-like I"/>
    <property type="match status" value="1"/>
</dbReference>
<organism evidence="6 7">
    <name type="scientific">Ruania alkalisoli</name>
    <dbReference type="NCBI Taxonomy" id="2779775"/>
    <lineage>
        <taxon>Bacteria</taxon>
        <taxon>Bacillati</taxon>
        <taxon>Actinomycetota</taxon>
        <taxon>Actinomycetes</taxon>
        <taxon>Micrococcales</taxon>
        <taxon>Ruaniaceae</taxon>
        <taxon>Ruania</taxon>
    </lineage>
</organism>
<dbReference type="InterPro" id="IPR001761">
    <property type="entry name" value="Peripla_BP/Lac1_sug-bd_dom"/>
</dbReference>
<keyword evidence="3 6" id="KW-0238">DNA-binding</keyword>
<dbReference type="GO" id="GO:0003700">
    <property type="term" value="F:DNA-binding transcription factor activity"/>
    <property type="evidence" value="ECO:0007669"/>
    <property type="project" value="TreeGrafter"/>
</dbReference>
<dbReference type="Pfam" id="PF00532">
    <property type="entry name" value="Peripla_BP_1"/>
    <property type="match status" value="1"/>
</dbReference>
<dbReference type="PROSITE" id="PS50932">
    <property type="entry name" value="HTH_LACI_2"/>
    <property type="match status" value="1"/>
</dbReference>
<name>A0A7M1SUF5_9MICO</name>
<evidence type="ECO:0000259" key="5">
    <source>
        <dbReference type="PROSITE" id="PS50932"/>
    </source>
</evidence>
<keyword evidence="7" id="KW-1185">Reference proteome</keyword>
<reference evidence="6 7" key="1">
    <citation type="submission" date="2020-10" db="EMBL/GenBank/DDBJ databases">
        <title>Haloactinobacterium sp. RN3S43, a bacterium isolated from saline soil.</title>
        <authorList>
            <person name="Sun J.-Q."/>
        </authorList>
    </citation>
    <scope>NUCLEOTIDE SEQUENCE [LARGE SCALE GENOMIC DNA]</scope>
    <source>
        <strain evidence="6 7">RN3S43</strain>
    </source>
</reference>
<dbReference type="EMBL" id="CP063169">
    <property type="protein sequence ID" value="QOR71165.1"/>
    <property type="molecule type" value="Genomic_DNA"/>
</dbReference>
<dbReference type="InterPro" id="IPR010982">
    <property type="entry name" value="Lambda_DNA-bd_dom_sf"/>
</dbReference>
<dbReference type="RefSeq" id="WP_193497830.1">
    <property type="nucleotide sequence ID" value="NZ_CP063169.1"/>
</dbReference>
<protein>
    <submittedName>
        <fullName evidence="6">LacI family DNA-binding transcriptional regulator</fullName>
    </submittedName>
</protein>
<proteinExistence type="predicted"/>
<dbReference type="Gene3D" id="1.10.260.40">
    <property type="entry name" value="lambda repressor-like DNA-binding domains"/>
    <property type="match status" value="1"/>
</dbReference>
<feature type="domain" description="HTH lacI-type" evidence="5">
    <location>
        <begin position="10"/>
        <end position="52"/>
    </location>
</feature>
<evidence type="ECO:0000256" key="3">
    <source>
        <dbReference type="ARBA" id="ARBA00023125"/>
    </source>
</evidence>
<keyword evidence="1" id="KW-0678">Repressor</keyword>
<sequence length="347" mass="37491">MDGHALPPGIRLVDIARRAGVSIKTVSRVVNGEPHVADTTRELIQRTIVEMGQNNPAPARSASTRRSGTVGLIFPDVRNDYFAACSRALQARLSTFAPVLLSGDSDDDVHTEERLLQAMRRQELDGLVIFPTGAPSLPDFARTTPTVVVDRTVPAIRGKVDHVLPDSRRAAEALTLHMIDQHQLDRVCLIAGNLNISTLHNRHLAFQRVVARTGTTNHVAAGMTSIDDAESAAYALFREVEPPFGVLATNALMFWGTVSAVARLGLRIPTDVVLTTFDAIPGIGNTGLIPTNAVAPATTLAARTVQLLTERTHNPRLPPRMVEIDYDITYGTSCGCIPIDPERNVLG</sequence>
<evidence type="ECO:0000256" key="2">
    <source>
        <dbReference type="ARBA" id="ARBA00023015"/>
    </source>
</evidence>
<dbReference type="CDD" id="cd01392">
    <property type="entry name" value="HTH_LacI"/>
    <property type="match status" value="1"/>
</dbReference>
<dbReference type="PANTHER" id="PTHR30146:SF148">
    <property type="entry name" value="HTH-TYPE TRANSCRIPTIONAL REPRESSOR PURR-RELATED"/>
    <property type="match status" value="1"/>
</dbReference>
<dbReference type="InterPro" id="IPR028082">
    <property type="entry name" value="Peripla_BP_I"/>
</dbReference>
<gene>
    <name evidence="6" type="ORF">IM660_02310</name>
</gene>
<evidence type="ECO:0000313" key="7">
    <source>
        <dbReference type="Proteomes" id="UP000593758"/>
    </source>
</evidence>
<evidence type="ECO:0000256" key="1">
    <source>
        <dbReference type="ARBA" id="ARBA00022491"/>
    </source>
</evidence>
<evidence type="ECO:0000256" key="4">
    <source>
        <dbReference type="ARBA" id="ARBA00023163"/>
    </source>
</evidence>
<accession>A0A7M1SUF5</accession>
<dbReference type="CDD" id="cd06267">
    <property type="entry name" value="PBP1_LacI_sugar_binding-like"/>
    <property type="match status" value="1"/>
</dbReference>
<evidence type="ECO:0000313" key="6">
    <source>
        <dbReference type="EMBL" id="QOR71165.1"/>
    </source>
</evidence>
<dbReference type="Pfam" id="PF00356">
    <property type="entry name" value="LacI"/>
    <property type="match status" value="1"/>
</dbReference>
<dbReference type="Gene3D" id="3.40.50.2300">
    <property type="match status" value="2"/>
</dbReference>